<evidence type="ECO:0000256" key="1">
    <source>
        <dbReference type="SAM" id="MobiDB-lite"/>
    </source>
</evidence>
<dbReference type="Proteomes" id="UP000887116">
    <property type="component" value="Unassembled WGS sequence"/>
</dbReference>
<sequence length="112" mass="13016">MAINKEEDQERSHWKTRGDQKTKSRFITKSCDSRRKIYLVQKVLPERSCPYDLSSRRPFTEKQEQIRKGRVLSFKSRSKGATIKETLAERRSPSVQDQSENCPTVEALNGNV</sequence>
<comment type="caution">
    <text evidence="2">The sequence shown here is derived from an EMBL/GenBank/DDBJ whole genome shotgun (WGS) entry which is preliminary data.</text>
</comment>
<accession>A0A8X6KH05</accession>
<reference evidence="2" key="1">
    <citation type="submission" date="2020-07" db="EMBL/GenBank/DDBJ databases">
        <title>Multicomponent nature underlies the extraordinary mechanical properties of spider dragline silk.</title>
        <authorList>
            <person name="Kono N."/>
            <person name="Nakamura H."/>
            <person name="Mori M."/>
            <person name="Yoshida Y."/>
            <person name="Ohtoshi R."/>
            <person name="Malay A.D."/>
            <person name="Moran D.A.P."/>
            <person name="Tomita M."/>
            <person name="Numata K."/>
            <person name="Arakawa K."/>
        </authorList>
    </citation>
    <scope>NUCLEOTIDE SEQUENCE</scope>
</reference>
<dbReference type="EMBL" id="BMAO01001367">
    <property type="protein sequence ID" value="GFQ72841.1"/>
    <property type="molecule type" value="Genomic_DNA"/>
</dbReference>
<feature type="compositionally biased region" description="Polar residues" evidence="1">
    <location>
        <begin position="93"/>
        <end position="102"/>
    </location>
</feature>
<proteinExistence type="predicted"/>
<feature type="region of interest" description="Disordered" evidence="1">
    <location>
        <begin position="83"/>
        <end position="112"/>
    </location>
</feature>
<organism evidence="2 3">
    <name type="scientific">Trichonephila clavata</name>
    <name type="common">Joro spider</name>
    <name type="synonym">Nephila clavata</name>
    <dbReference type="NCBI Taxonomy" id="2740835"/>
    <lineage>
        <taxon>Eukaryota</taxon>
        <taxon>Metazoa</taxon>
        <taxon>Ecdysozoa</taxon>
        <taxon>Arthropoda</taxon>
        <taxon>Chelicerata</taxon>
        <taxon>Arachnida</taxon>
        <taxon>Araneae</taxon>
        <taxon>Araneomorphae</taxon>
        <taxon>Entelegynae</taxon>
        <taxon>Araneoidea</taxon>
        <taxon>Nephilidae</taxon>
        <taxon>Trichonephila</taxon>
    </lineage>
</organism>
<evidence type="ECO:0000313" key="3">
    <source>
        <dbReference type="Proteomes" id="UP000887116"/>
    </source>
</evidence>
<dbReference type="AlphaFoldDB" id="A0A8X6KH05"/>
<feature type="region of interest" description="Disordered" evidence="1">
    <location>
        <begin position="1"/>
        <end position="25"/>
    </location>
</feature>
<feature type="compositionally biased region" description="Basic and acidic residues" evidence="1">
    <location>
        <begin position="1"/>
        <end position="22"/>
    </location>
</feature>
<evidence type="ECO:0000313" key="2">
    <source>
        <dbReference type="EMBL" id="GFQ72841.1"/>
    </source>
</evidence>
<gene>
    <name evidence="2" type="ORF">TNCT_98761</name>
</gene>
<keyword evidence="3" id="KW-1185">Reference proteome</keyword>
<protein>
    <submittedName>
        <fullName evidence="2">Uncharacterized protein</fullName>
    </submittedName>
</protein>
<name>A0A8X6KH05_TRICU</name>